<dbReference type="PROSITE" id="PS50068">
    <property type="entry name" value="LDLRA_2"/>
    <property type="match status" value="4"/>
</dbReference>
<keyword evidence="7" id="KW-0449">Lipoprotein</keyword>
<dbReference type="CDD" id="cd00112">
    <property type="entry name" value="LDLa"/>
    <property type="match status" value="4"/>
</dbReference>
<dbReference type="GeneID" id="100576279"/>
<dbReference type="InterPro" id="IPR036055">
    <property type="entry name" value="LDL_receptor-like_sf"/>
</dbReference>
<dbReference type="PRINTS" id="PR00261">
    <property type="entry name" value="LDLRECEPTOR"/>
</dbReference>
<feature type="disulfide bond" evidence="2">
    <location>
        <begin position="404"/>
        <end position="416"/>
    </location>
</feature>
<evidence type="ECO:0000313" key="6">
    <source>
        <dbReference type="Proteomes" id="UP000005203"/>
    </source>
</evidence>
<dbReference type="EnsemblMetazoa" id="XM_003251496">
    <property type="protein sequence ID" value="XP_003251544"/>
    <property type="gene ID" value="LOC100576279"/>
</dbReference>
<dbReference type="InterPro" id="IPR006149">
    <property type="entry name" value="EB_dom"/>
</dbReference>
<dbReference type="Gene3D" id="4.10.400.10">
    <property type="entry name" value="Low-density Lipoprotein Receptor"/>
    <property type="match status" value="3"/>
</dbReference>
<keyword evidence="6" id="KW-1185">Reference proteome</keyword>
<reference evidence="5" key="1">
    <citation type="submission" date="2021-01" db="UniProtKB">
        <authorList>
            <consortium name="EnsemblMetazoa"/>
        </authorList>
    </citation>
    <scope>IDENTIFICATION</scope>
    <source>
        <strain evidence="5">DH4</strain>
    </source>
</reference>
<dbReference type="InterPro" id="IPR023415">
    <property type="entry name" value="LDLR_class-A_CS"/>
</dbReference>
<keyword evidence="7" id="KW-0675">Receptor</keyword>
<feature type="disulfide bond" evidence="2">
    <location>
        <begin position="463"/>
        <end position="481"/>
    </location>
</feature>
<dbReference type="AlphaFoldDB" id="A0A7M7LKA4"/>
<feature type="domain" description="EB" evidence="4">
    <location>
        <begin position="61"/>
        <end position="117"/>
    </location>
</feature>
<dbReference type="Pfam" id="PF01683">
    <property type="entry name" value="EB"/>
    <property type="match status" value="1"/>
</dbReference>
<evidence type="ECO:0000256" key="3">
    <source>
        <dbReference type="SAM" id="SignalP"/>
    </source>
</evidence>
<dbReference type="Proteomes" id="UP000005203">
    <property type="component" value="Linkage group LG11"/>
</dbReference>
<reference evidence="7" key="2">
    <citation type="submission" date="2025-04" db="UniProtKB">
        <authorList>
            <consortium name="RefSeq"/>
        </authorList>
    </citation>
    <scope>IDENTIFICATION</scope>
    <source>
        <strain evidence="7">DH4</strain>
        <tissue evidence="7">Whole body</tissue>
    </source>
</reference>
<keyword evidence="3" id="KW-0732">Signal</keyword>
<feature type="signal peptide" evidence="3">
    <location>
        <begin position="1"/>
        <end position="25"/>
    </location>
</feature>
<evidence type="ECO:0000313" key="7">
    <source>
        <dbReference type="RefSeq" id="XP_003251544.2"/>
    </source>
</evidence>
<feature type="chain" id="PRO_5044660264" evidence="3">
    <location>
        <begin position="26"/>
        <end position="499"/>
    </location>
</feature>
<dbReference type="PANTHER" id="PTHR39069">
    <property type="entry name" value="ECDYSONE-INDUCIBLE GENE E1, ISOFORM A"/>
    <property type="match status" value="1"/>
</dbReference>
<dbReference type="InterPro" id="IPR002172">
    <property type="entry name" value="LDrepeatLR_classA_rpt"/>
</dbReference>
<evidence type="ECO:0000259" key="4">
    <source>
        <dbReference type="Pfam" id="PF01683"/>
    </source>
</evidence>
<proteinExistence type="predicted"/>
<dbReference type="Pfam" id="PF00057">
    <property type="entry name" value="Ldl_recept_a"/>
    <property type="match status" value="3"/>
</dbReference>
<dbReference type="SUPFAM" id="SSF57424">
    <property type="entry name" value="LDL receptor-like module"/>
    <property type="match status" value="4"/>
</dbReference>
<dbReference type="PANTHER" id="PTHR39069:SF1">
    <property type="entry name" value="ECDYSONE-INDUCIBLE GENE E1, ISOFORM A"/>
    <property type="match status" value="1"/>
</dbReference>
<evidence type="ECO:0000256" key="1">
    <source>
        <dbReference type="ARBA" id="ARBA00023157"/>
    </source>
</evidence>
<dbReference type="OrthoDB" id="9991628at2759"/>
<feature type="disulfide bond" evidence="2">
    <location>
        <begin position="383"/>
        <end position="398"/>
    </location>
</feature>
<evidence type="ECO:0000313" key="5">
    <source>
        <dbReference type="EnsemblMetazoa" id="XP_003251544"/>
    </source>
</evidence>
<gene>
    <name evidence="7" type="primary">LOC100576279</name>
</gene>
<feature type="disulfide bond" evidence="2">
    <location>
        <begin position="411"/>
        <end position="429"/>
    </location>
</feature>
<accession>A0A7M7LKA4</accession>
<keyword evidence="1 2" id="KW-1015">Disulfide bond</keyword>
<protein>
    <submittedName>
        <fullName evidence="7">Low-density lipoprotein receptor-related protein 2 isoform X1</fullName>
    </submittedName>
</protein>
<accession>A0A8B6XVQ8</accession>
<comment type="caution">
    <text evidence="2">Lacks conserved residue(s) required for the propagation of feature annotation.</text>
</comment>
<sequence>MKGNVVGWTMFVLLLTASSVSKISALATSVPSYKLNDRCTKDVECESSIEGSQCHFGRCRCLPYFAAYNGTYCLEATLLGQECLVDEQCTLKVANSNCSGGLCGCKHGFLQFRRHTCLGPAKLGQVCYEHAHCRLWEANSHCDFLIPNLFGRCQCTAPTRREADVCRPDDLVRPPPLFDHSSIVTDRVIPTTTGGEEEREEETGVEIAWLKRNETRSTPAAFLPTDSVDSDDTIVVEAADETEVTNGAWISSASPIKTDREVDATSTVPPPPFSPVTLGHDCVSDLECRSADPHSRCIDRVCECEYRGNGSSCAAGKTGCAAGTFQCKSSGICISWFFVCDGRSDCEDGSDERCSITANGSRCPEQAFRCSRSDVCVSRAVMCDGKRDCPRGEDELGCNDRRKCPEGAFRCDNGQCLPAYEFCNAVVSCRDGSDEPRDACRRQGREGRGRRTAMAATRCPFRCDNGRCRSDAIACSGRDGCGDASDERRCSVCRCSPSP</sequence>
<dbReference type="CTD" id="45879"/>
<dbReference type="SMART" id="SM00192">
    <property type="entry name" value="LDLa"/>
    <property type="match status" value="4"/>
</dbReference>
<dbReference type="PROSITE" id="PS01209">
    <property type="entry name" value="LDLRA_1"/>
    <property type="match status" value="1"/>
</dbReference>
<evidence type="ECO:0000256" key="2">
    <source>
        <dbReference type="PROSITE-ProRule" id="PRU00124"/>
    </source>
</evidence>
<feature type="disulfide bond" evidence="2">
    <location>
        <begin position="475"/>
        <end position="490"/>
    </location>
</feature>
<dbReference type="RefSeq" id="XP_003251544.2">
    <property type="nucleotide sequence ID" value="XM_003251496.4"/>
</dbReference>
<organism evidence="5">
    <name type="scientific">Apis mellifera</name>
    <name type="common">Honeybee</name>
    <dbReference type="NCBI Taxonomy" id="7460"/>
    <lineage>
        <taxon>Eukaryota</taxon>
        <taxon>Metazoa</taxon>
        <taxon>Ecdysozoa</taxon>
        <taxon>Arthropoda</taxon>
        <taxon>Hexapoda</taxon>
        <taxon>Insecta</taxon>
        <taxon>Pterygota</taxon>
        <taxon>Neoptera</taxon>
        <taxon>Endopterygota</taxon>
        <taxon>Hymenoptera</taxon>
        <taxon>Apocrita</taxon>
        <taxon>Aculeata</taxon>
        <taxon>Apoidea</taxon>
        <taxon>Anthophila</taxon>
        <taxon>Apidae</taxon>
        <taxon>Apis</taxon>
    </lineage>
</organism>
<dbReference type="KEGG" id="ame:100576279"/>
<name>A0A7M7LKA4_APIME</name>